<evidence type="ECO:0000313" key="10">
    <source>
        <dbReference type="EMBL" id="KIM93043.1"/>
    </source>
</evidence>
<evidence type="ECO:0000256" key="6">
    <source>
        <dbReference type="ARBA" id="ARBA00022771"/>
    </source>
</evidence>
<feature type="domain" description="RING-type" evidence="9">
    <location>
        <begin position="169"/>
        <end position="365"/>
    </location>
</feature>
<dbReference type="EC" id="2.3.2.31" evidence="2"/>
<keyword evidence="3" id="KW-0808">Transferase</keyword>
<gene>
    <name evidence="10" type="ORF">OIDMADRAFT_46441</name>
</gene>
<dbReference type="PANTHER" id="PTHR11685">
    <property type="entry name" value="RBR FAMILY RING FINGER AND IBR DOMAIN-CONTAINING"/>
    <property type="match status" value="1"/>
</dbReference>
<name>A0A0C3C2D0_OIDMZ</name>
<dbReference type="AlphaFoldDB" id="A0A0C3C2D0"/>
<dbReference type="SMART" id="SM00647">
    <property type="entry name" value="IBR"/>
    <property type="match status" value="1"/>
</dbReference>
<dbReference type="GO" id="GO:0016567">
    <property type="term" value="P:protein ubiquitination"/>
    <property type="evidence" value="ECO:0007669"/>
    <property type="project" value="InterPro"/>
</dbReference>
<keyword evidence="5" id="KW-0677">Repeat</keyword>
<dbReference type="InterPro" id="IPR044066">
    <property type="entry name" value="TRIAD_supradom"/>
</dbReference>
<dbReference type="OrthoDB" id="9977870at2759"/>
<dbReference type="PROSITE" id="PS00518">
    <property type="entry name" value="ZF_RING_1"/>
    <property type="match status" value="1"/>
</dbReference>
<reference evidence="10 11" key="1">
    <citation type="submission" date="2014-04" db="EMBL/GenBank/DDBJ databases">
        <authorList>
            <consortium name="DOE Joint Genome Institute"/>
            <person name="Kuo A."/>
            <person name="Martino E."/>
            <person name="Perotto S."/>
            <person name="Kohler A."/>
            <person name="Nagy L.G."/>
            <person name="Floudas D."/>
            <person name="Copeland A."/>
            <person name="Barry K.W."/>
            <person name="Cichocki N."/>
            <person name="Veneault-Fourrey C."/>
            <person name="LaButti K."/>
            <person name="Lindquist E.A."/>
            <person name="Lipzen A."/>
            <person name="Lundell T."/>
            <person name="Morin E."/>
            <person name="Murat C."/>
            <person name="Sun H."/>
            <person name="Tunlid A."/>
            <person name="Henrissat B."/>
            <person name="Grigoriev I.V."/>
            <person name="Hibbett D.S."/>
            <person name="Martin F."/>
            <person name="Nordberg H.P."/>
            <person name="Cantor M.N."/>
            <person name="Hua S.X."/>
        </authorList>
    </citation>
    <scope>NUCLEOTIDE SEQUENCE [LARGE SCALE GENOMIC DNA]</scope>
    <source>
        <strain evidence="10 11">Zn</strain>
    </source>
</reference>
<comment type="catalytic activity">
    <reaction evidence="1">
        <text>[E2 ubiquitin-conjugating enzyme]-S-ubiquitinyl-L-cysteine + [acceptor protein]-L-lysine = [E2 ubiquitin-conjugating enzyme]-L-cysteine + [acceptor protein]-N(6)-ubiquitinyl-L-lysine.</text>
        <dbReference type="EC" id="2.3.2.31"/>
    </reaction>
</comment>
<evidence type="ECO:0000256" key="5">
    <source>
        <dbReference type="ARBA" id="ARBA00022737"/>
    </source>
</evidence>
<keyword evidence="4" id="KW-0479">Metal-binding</keyword>
<proteinExistence type="predicted"/>
<organism evidence="10 11">
    <name type="scientific">Oidiodendron maius (strain Zn)</name>
    <dbReference type="NCBI Taxonomy" id="913774"/>
    <lineage>
        <taxon>Eukaryota</taxon>
        <taxon>Fungi</taxon>
        <taxon>Dikarya</taxon>
        <taxon>Ascomycota</taxon>
        <taxon>Pezizomycotina</taxon>
        <taxon>Leotiomycetes</taxon>
        <taxon>Leotiomycetes incertae sedis</taxon>
        <taxon>Myxotrichaceae</taxon>
        <taxon>Oidiodendron</taxon>
    </lineage>
</organism>
<dbReference type="InterPro" id="IPR031127">
    <property type="entry name" value="E3_UB_ligase_RBR"/>
</dbReference>
<keyword evidence="11" id="KW-1185">Reference proteome</keyword>
<dbReference type="CDD" id="cd20335">
    <property type="entry name" value="BRcat_RBR"/>
    <property type="match status" value="1"/>
</dbReference>
<evidence type="ECO:0000313" key="11">
    <source>
        <dbReference type="Proteomes" id="UP000054321"/>
    </source>
</evidence>
<dbReference type="InterPro" id="IPR013083">
    <property type="entry name" value="Znf_RING/FYVE/PHD"/>
</dbReference>
<keyword evidence="6" id="KW-0863">Zinc-finger</keyword>
<dbReference type="HOGENOM" id="CLU_022048_7_6_1"/>
<keyword evidence="8" id="KW-0862">Zinc</keyword>
<dbReference type="InterPro" id="IPR017907">
    <property type="entry name" value="Znf_RING_CS"/>
</dbReference>
<sequence length="445" mass="49858">MDEDSAALAIQLLIQDSQQLAAIISGKGKRKAGEISDDQLALAIYQKDLERSSTIITDRSLTRSISRACHLDGTTITSLQAQEQLAVHDRAIACRLGGVRQPAAIEYKPALTLKEGSDNAIGKPSTIPVELPATVTHIEGPLDNPIRDIDDQNSESSSWAASRVPSTATHRQCDACQEQIDCNAIARVLCSHEYCKSCLIMLFHIALTDGSLFPPRCCQQLITPLLSEVHNLLPQDLVCEYEKKKVEFETLDRTYCADPACAAFIPPGDGQNEKVKCEKCGMETCIICKAAAHKGDCPKDKVVQQVLDLAKKKKWQRCRVCLRMVELSFGCNHITCRCGAQFCYDCGEKWKTCDCPQWHVHRLYERTEQVVARGRPAAGGDDMQAQANAVVVDLIEEHDCTHQHWQFIRRERVQCEECREVMRSFILRCAQCRLQACRRCRLNRL</sequence>
<dbReference type="GO" id="GO:0008270">
    <property type="term" value="F:zinc ion binding"/>
    <property type="evidence" value="ECO:0007669"/>
    <property type="project" value="UniProtKB-KW"/>
</dbReference>
<keyword evidence="7" id="KW-0833">Ubl conjugation pathway</keyword>
<dbReference type="Pfam" id="PF01485">
    <property type="entry name" value="IBR"/>
    <property type="match status" value="1"/>
</dbReference>
<dbReference type="Gene3D" id="3.30.40.10">
    <property type="entry name" value="Zinc/RING finger domain, C3HC4 (zinc finger)"/>
    <property type="match status" value="1"/>
</dbReference>
<protein>
    <recommendedName>
        <fullName evidence="2">RBR-type E3 ubiquitin transferase</fullName>
        <ecNumber evidence="2">2.3.2.31</ecNumber>
    </recommendedName>
</protein>
<dbReference type="PROSITE" id="PS51873">
    <property type="entry name" value="TRIAD"/>
    <property type="match status" value="1"/>
</dbReference>
<dbReference type="SUPFAM" id="SSF57850">
    <property type="entry name" value="RING/U-box"/>
    <property type="match status" value="2"/>
</dbReference>
<evidence type="ECO:0000256" key="3">
    <source>
        <dbReference type="ARBA" id="ARBA00022679"/>
    </source>
</evidence>
<dbReference type="Proteomes" id="UP000054321">
    <property type="component" value="Unassembled WGS sequence"/>
</dbReference>
<evidence type="ECO:0000256" key="2">
    <source>
        <dbReference type="ARBA" id="ARBA00012251"/>
    </source>
</evidence>
<evidence type="ECO:0000256" key="8">
    <source>
        <dbReference type="ARBA" id="ARBA00022833"/>
    </source>
</evidence>
<dbReference type="GO" id="GO:0061630">
    <property type="term" value="F:ubiquitin protein ligase activity"/>
    <property type="evidence" value="ECO:0007669"/>
    <property type="project" value="UniProtKB-EC"/>
</dbReference>
<evidence type="ECO:0000259" key="9">
    <source>
        <dbReference type="PROSITE" id="PS51873"/>
    </source>
</evidence>
<evidence type="ECO:0000256" key="4">
    <source>
        <dbReference type="ARBA" id="ARBA00022723"/>
    </source>
</evidence>
<dbReference type="CDD" id="cd22584">
    <property type="entry name" value="Rcat_RBR_unk"/>
    <property type="match status" value="1"/>
</dbReference>
<evidence type="ECO:0000256" key="1">
    <source>
        <dbReference type="ARBA" id="ARBA00001798"/>
    </source>
</evidence>
<dbReference type="STRING" id="913774.A0A0C3C2D0"/>
<dbReference type="Gene3D" id="1.20.120.1750">
    <property type="match status" value="1"/>
</dbReference>
<reference evidence="11" key="2">
    <citation type="submission" date="2015-01" db="EMBL/GenBank/DDBJ databases">
        <title>Evolutionary Origins and Diversification of the Mycorrhizal Mutualists.</title>
        <authorList>
            <consortium name="DOE Joint Genome Institute"/>
            <consortium name="Mycorrhizal Genomics Consortium"/>
            <person name="Kohler A."/>
            <person name="Kuo A."/>
            <person name="Nagy L.G."/>
            <person name="Floudas D."/>
            <person name="Copeland A."/>
            <person name="Barry K.W."/>
            <person name="Cichocki N."/>
            <person name="Veneault-Fourrey C."/>
            <person name="LaButti K."/>
            <person name="Lindquist E.A."/>
            <person name="Lipzen A."/>
            <person name="Lundell T."/>
            <person name="Morin E."/>
            <person name="Murat C."/>
            <person name="Riley R."/>
            <person name="Ohm R."/>
            <person name="Sun H."/>
            <person name="Tunlid A."/>
            <person name="Henrissat B."/>
            <person name="Grigoriev I.V."/>
            <person name="Hibbett D.S."/>
            <person name="Martin F."/>
        </authorList>
    </citation>
    <scope>NUCLEOTIDE SEQUENCE [LARGE SCALE GENOMIC DNA]</scope>
    <source>
        <strain evidence="11">Zn</strain>
    </source>
</reference>
<dbReference type="InterPro" id="IPR002867">
    <property type="entry name" value="IBR_dom"/>
</dbReference>
<accession>A0A0C3C2D0</accession>
<dbReference type="EMBL" id="KN832901">
    <property type="protein sequence ID" value="KIM93043.1"/>
    <property type="molecule type" value="Genomic_DNA"/>
</dbReference>
<dbReference type="InParanoid" id="A0A0C3C2D0"/>
<evidence type="ECO:0000256" key="7">
    <source>
        <dbReference type="ARBA" id="ARBA00022786"/>
    </source>
</evidence>